<name>A0A6G8FHT5_9MICO</name>
<organism evidence="3 4">
    <name type="scientific">Leucobacter insecticola</name>
    <dbReference type="NCBI Taxonomy" id="2714934"/>
    <lineage>
        <taxon>Bacteria</taxon>
        <taxon>Bacillati</taxon>
        <taxon>Actinomycetota</taxon>
        <taxon>Actinomycetes</taxon>
        <taxon>Micrococcales</taxon>
        <taxon>Microbacteriaceae</taxon>
        <taxon>Leucobacter</taxon>
    </lineage>
</organism>
<evidence type="ECO:0000313" key="3">
    <source>
        <dbReference type="EMBL" id="QIM16056.1"/>
    </source>
</evidence>
<feature type="chain" id="PRO_5026094158" evidence="1">
    <location>
        <begin position="32"/>
        <end position="314"/>
    </location>
</feature>
<reference evidence="3 4" key="1">
    <citation type="submission" date="2020-03" db="EMBL/GenBank/DDBJ databases">
        <title>Leucobacter sp. nov., isolated from beetles.</title>
        <authorList>
            <person name="Hyun D.-W."/>
            <person name="Bae J.-W."/>
        </authorList>
    </citation>
    <scope>NUCLEOTIDE SEQUENCE [LARGE SCALE GENOMIC DNA]</scope>
    <source>
        <strain evidence="3 4">HDW9B</strain>
    </source>
</reference>
<feature type="signal peptide" evidence="1">
    <location>
        <begin position="1"/>
        <end position="31"/>
    </location>
</feature>
<proteinExistence type="predicted"/>
<dbReference type="Proteomes" id="UP000501387">
    <property type="component" value="Chromosome"/>
</dbReference>
<dbReference type="GO" id="GO:0022857">
    <property type="term" value="F:transmembrane transporter activity"/>
    <property type="evidence" value="ECO:0007669"/>
    <property type="project" value="InterPro"/>
</dbReference>
<dbReference type="EMBL" id="CP049934">
    <property type="protein sequence ID" value="QIM16056.1"/>
    <property type="molecule type" value="Genomic_DNA"/>
</dbReference>
<keyword evidence="1" id="KW-0732">Signal</keyword>
<dbReference type="Gene3D" id="3.40.190.120">
    <property type="entry name" value="Osmoprotection protein (prox), domain 2"/>
    <property type="match status" value="1"/>
</dbReference>
<dbReference type="KEGG" id="lins:G7067_05910"/>
<dbReference type="RefSeq" id="WP_166322700.1">
    <property type="nucleotide sequence ID" value="NZ_CP049934.1"/>
</dbReference>
<sequence>MTDQTPRTPRTAAKILAAVSLVGALALAGCAASDPLAGDNGGGDASRDTIVIASQTYYSNEIIAEAYAQALEAAGYSVDRQYRIGQREVYLTEVENGAIDLIPEYSGNLLQYWVPDTEARLSDDVYAELAANTPKGLRVLDQSPATDQDAYMVTRKFADTWKLKTIADLKNVTVPLTLGSTSASEARPHGTAGLAEVYGIDGVAFTPIEDSGGPLTVKALKDGTVQFAIMYTADPSVLENGLVTLEDTKGVFLASHVVPLASDRVDAAAAKIVNDISAAMSPEDLVALGSQSVNEQRAAADIAAQWLTEKGLLR</sequence>
<dbReference type="CDD" id="cd13606">
    <property type="entry name" value="PBP2_ProX_like"/>
    <property type="match status" value="1"/>
</dbReference>
<evidence type="ECO:0000256" key="1">
    <source>
        <dbReference type="SAM" id="SignalP"/>
    </source>
</evidence>
<evidence type="ECO:0000259" key="2">
    <source>
        <dbReference type="Pfam" id="PF04069"/>
    </source>
</evidence>
<gene>
    <name evidence="3" type="ORF">G7067_05910</name>
</gene>
<dbReference type="GO" id="GO:0043190">
    <property type="term" value="C:ATP-binding cassette (ABC) transporter complex"/>
    <property type="evidence" value="ECO:0007669"/>
    <property type="project" value="InterPro"/>
</dbReference>
<dbReference type="InterPro" id="IPR007210">
    <property type="entry name" value="ABC_Gly_betaine_transp_sub-bd"/>
</dbReference>
<dbReference type="Gene3D" id="3.40.190.10">
    <property type="entry name" value="Periplasmic binding protein-like II"/>
    <property type="match status" value="1"/>
</dbReference>
<dbReference type="AlphaFoldDB" id="A0A6G8FHT5"/>
<feature type="domain" description="ABC-type glycine betaine transport system substrate-binding" evidence="2">
    <location>
        <begin position="48"/>
        <end position="309"/>
    </location>
</feature>
<accession>A0A6G8FHT5</accession>
<evidence type="ECO:0000313" key="4">
    <source>
        <dbReference type="Proteomes" id="UP000501387"/>
    </source>
</evidence>
<dbReference type="SUPFAM" id="SSF53850">
    <property type="entry name" value="Periplasmic binding protein-like II"/>
    <property type="match status" value="1"/>
</dbReference>
<dbReference type="PROSITE" id="PS51257">
    <property type="entry name" value="PROKAR_LIPOPROTEIN"/>
    <property type="match status" value="1"/>
</dbReference>
<keyword evidence="4" id="KW-1185">Reference proteome</keyword>
<dbReference type="Pfam" id="PF04069">
    <property type="entry name" value="OpuAC"/>
    <property type="match status" value="1"/>
</dbReference>
<protein>
    <submittedName>
        <fullName evidence="3">ABC transporter substrate-binding protein</fullName>
    </submittedName>
</protein>